<reference evidence="1" key="1">
    <citation type="submission" date="2022-04" db="EMBL/GenBank/DDBJ databases">
        <title>Genome of the entomopathogenic fungus Entomophthora muscae.</title>
        <authorList>
            <person name="Elya C."/>
            <person name="Lovett B.R."/>
            <person name="Lee E."/>
            <person name="Macias A.M."/>
            <person name="Hajek A.E."/>
            <person name="De Bivort B.L."/>
            <person name="Kasson M.T."/>
            <person name="De Fine Licht H.H."/>
            <person name="Stajich J.E."/>
        </authorList>
    </citation>
    <scope>NUCLEOTIDE SEQUENCE</scope>
    <source>
        <strain evidence="1">Berkeley</strain>
    </source>
</reference>
<dbReference type="Proteomes" id="UP001165960">
    <property type="component" value="Unassembled WGS sequence"/>
</dbReference>
<accession>A0ACC2USG1</accession>
<evidence type="ECO:0000313" key="1">
    <source>
        <dbReference type="EMBL" id="KAJ9089712.1"/>
    </source>
</evidence>
<name>A0ACC2USG1_9FUNG</name>
<proteinExistence type="predicted"/>
<sequence>MLNYMAKNGLMFTLDEENDGPVTLTRWGTCPVNKTTIGSRLDFILIAGALESRTSRSIVCPSNVSDHMIVKVTICTSKRPKLNWSIAPNTLRDPEWVKEMSLELKTLMGDMDKQTILHPPTRWSKIKELIRSYSQAYEKRKRLRWEGNRNKARTRDQSPSKNQTEIGRCKTELVGSFSESNHPAPYMAD</sequence>
<dbReference type="EMBL" id="QTSX02000032">
    <property type="protein sequence ID" value="KAJ9089712.1"/>
    <property type="molecule type" value="Genomic_DNA"/>
</dbReference>
<evidence type="ECO:0000313" key="2">
    <source>
        <dbReference type="Proteomes" id="UP001165960"/>
    </source>
</evidence>
<comment type="caution">
    <text evidence="1">The sequence shown here is derived from an EMBL/GenBank/DDBJ whole genome shotgun (WGS) entry which is preliminary data.</text>
</comment>
<keyword evidence="2" id="KW-1185">Reference proteome</keyword>
<gene>
    <name evidence="1" type="ORF">DSO57_1009976</name>
</gene>
<organism evidence="1 2">
    <name type="scientific">Entomophthora muscae</name>
    <dbReference type="NCBI Taxonomy" id="34485"/>
    <lineage>
        <taxon>Eukaryota</taxon>
        <taxon>Fungi</taxon>
        <taxon>Fungi incertae sedis</taxon>
        <taxon>Zoopagomycota</taxon>
        <taxon>Entomophthoromycotina</taxon>
        <taxon>Entomophthoromycetes</taxon>
        <taxon>Entomophthorales</taxon>
        <taxon>Entomophthoraceae</taxon>
        <taxon>Entomophthora</taxon>
    </lineage>
</organism>
<protein>
    <submittedName>
        <fullName evidence="1">Uncharacterized protein</fullName>
    </submittedName>
</protein>